<dbReference type="GO" id="GO:0046872">
    <property type="term" value="F:metal ion binding"/>
    <property type="evidence" value="ECO:0007669"/>
    <property type="project" value="UniProtKB-KW"/>
</dbReference>
<dbReference type="CDD" id="cd05150">
    <property type="entry name" value="APH"/>
    <property type="match status" value="1"/>
</dbReference>
<proteinExistence type="inferred from homology"/>
<dbReference type="Proteomes" id="UP000431744">
    <property type="component" value="Unassembled WGS sequence"/>
</dbReference>
<dbReference type="Pfam" id="PF01636">
    <property type="entry name" value="APH"/>
    <property type="match status" value="2"/>
</dbReference>
<feature type="binding site" evidence="9">
    <location>
        <position position="207"/>
    </location>
    <ligand>
        <name>Mg(2+)</name>
        <dbReference type="ChEBI" id="CHEBI:18420"/>
    </ligand>
</feature>
<protein>
    <submittedName>
        <fullName evidence="11">Aminoglycoside 3'-phosphotransferase</fullName>
    </submittedName>
</protein>
<evidence type="ECO:0000259" key="10">
    <source>
        <dbReference type="Pfam" id="PF01636"/>
    </source>
</evidence>
<dbReference type="PIRSF" id="PIRSF000706">
    <property type="entry name" value="Kanamycin_kin"/>
    <property type="match status" value="1"/>
</dbReference>
<evidence type="ECO:0000256" key="6">
    <source>
        <dbReference type="ARBA" id="ARBA00023251"/>
    </source>
</evidence>
<feature type="domain" description="Aminoglycoside phosphotransferase" evidence="10">
    <location>
        <begin position="63"/>
        <end position="157"/>
    </location>
</feature>
<dbReference type="GO" id="GO:0005524">
    <property type="term" value="F:ATP binding"/>
    <property type="evidence" value="ECO:0007669"/>
    <property type="project" value="UniProtKB-KW"/>
</dbReference>
<feature type="active site" description="Proton acceptor" evidence="8">
    <location>
        <position position="188"/>
    </location>
</feature>
<dbReference type="GO" id="GO:0016773">
    <property type="term" value="F:phosphotransferase activity, alcohol group as acceptor"/>
    <property type="evidence" value="ECO:0007669"/>
    <property type="project" value="InterPro"/>
</dbReference>
<evidence type="ECO:0000256" key="1">
    <source>
        <dbReference type="ARBA" id="ARBA00006219"/>
    </source>
</evidence>
<dbReference type="Gene3D" id="3.30.200.20">
    <property type="entry name" value="Phosphorylase Kinase, domain 1"/>
    <property type="match status" value="1"/>
</dbReference>
<dbReference type="GO" id="GO:0016301">
    <property type="term" value="F:kinase activity"/>
    <property type="evidence" value="ECO:0007669"/>
    <property type="project" value="UniProtKB-KW"/>
</dbReference>
<name>A0A6H9WSB1_9MICO</name>
<evidence type="ECO:0000256" key="3">
    <source>
        <dbReference type="ARBA" id="ARBA00022741"/>
    </source>
</evidence>
<dbReference type="OrthoDB" id="3806873at2"/>
<dbReference type="AlphaFoldDB" id="A0A6H9WSB1"/>
<keyword evidence="12" id="KW-1185">Reference proteome</keyword>
<gene>
    <name evidence="11" type="ORF">F8O04_04975</name>
</gene>
<evidence type="ECO:0000256" key="7">
    <source>
        <dbReference type="PIRNR" id="PIRNR000706"/>
    </source>
</evidence>
<sequence length="265" mass="28691">MLAASCSRVRAPALAGPPAASTPIPEGVRKSLADAGLAGARPRPVWRNTAGGLTFSIASGGGAGPVDYYVKWNPQGSGESLADEVDRLNWLEGRHAVPVVAFFTADRAQEVLVTRALPGESAVSRRWRREPADAMRALGVGLRRLHELPPDECPFDWGVQHRLRSVGAPRESLGEAPPVDRLVVCHGDPCAPNTLLGDDGRFLAHVDLARLGTADRWADLAVMSMSLGWNYADHDEAVFWQAYGIDPDPVRIAYYRRLWNAADEA</sequence>
<evidence type="ECO:0000313" key="12">
    <source>
        <dbReference type="Proteomes" id="UP000431744"/>
    </source>
</evidence>
<evidence type="ECO:0000313" key="11">
    <source>
        <dbReference type="EMBL" id="KAB1650521.1"/>
    </source>
</evidence>
<dbReference type="InterPro" id="IPR011009">
    <property type="entry name" value="Kinase-like_dom_sf"/>
</dbReference>
<evidence type="ECO:0000256" key="8">
    <source>
        <dbReference type="PIRSR" id="PIRSR000706-1"/>
    </source>
</evidence>
<evidence type="ECO:0000256" key="5">
    <source>
        <dbReference type="ARBA" id="ARBA00022840"/>
    </source>
</evidence>
<keyword evidence="9" id="KW-0479">Metal-binding</keyword>
<evidence type="ECO:0000256" key="4">
    <source>
        <dbReference type="ARBA" id="ARBA00022777"/>
    </source>
</evidence>
<dbReference type="GO" id="GO:0046677">
    <property type="term" value="P:response to antibiotic"/>
    <property type="evidence" value="ECO:0007669"/>
    <property type="project" value="UniProtKB-KW"/>
</dbReference>
<comment type="caution">
    <text evidence="11">The sequence shown here is derived from an EMBL/GenBank/DDBJ whole genome shotgun (WGS) entry which is preliminary data.</text>
</comment>
<evidence type="ECO:0000256" key="9">
    <source>
        <dbReference type="PIRSR" id="PIRSR000706-2"/>
    </source>
</evidence>
<dbReference type="InterPro" id="IPR002575">
    <property type="entry name" value="Aminoglycoside_PTrfase"/>
</dbReference>
<accession>A0A6H9WSB1</accession>
<organism evidence="11 12">
    <name type="scientific">Pseudoclavibacter endophyticus</name>
    <dbReference type="NCBI Taxonomy" id="1778590"/>
    <lineage>
        <taxon>Bacteria</taxon>
        <taxon>Bacillati</taxon>
        <taxon>Actinomycetota</taxon>
        <taxon>Actinomycetes</taxon>
        <taxon>Micrococcales</taxon>
        <taxon>Microbacteriaceae</taxon>
        <taxon>Pseudoclavibacter</taxon>
    </lineage>
</organism>
<dbReference type="SUPFAM" id="SSF56112">
    <property type="entry name" value="Protein kinase-like (PK-like)"/>
    <property type="match status" value="1"/>
</dbReference>
<dbReference type="EMBL" id="WBJY01000001">
    <property type="protein sequence ID" value="KAB1650521.1"/>
    <property type="molecule type" value="Genomic_DNA"/>
</dbReference>
<reference evidence="11 12" key="1">
    <citation type="submission" date="2019-09" db="EMBL/GenBank/DDBJ databases">
        <title>Phylogeny of genus Pseudoclavibacter and closely related genus.</title>
        <authorList>
            <person name="Li Y."/>
        </authorList>
    </citation>
    <scope>NUCLEOTIDE SEQUENCE [LARGE SCALE GENOMIC DNA]</scope>
    <source>
        <strain evidence="11 12">EGI 60007</strain>
    </source>
</reference>
<dbReference type="InterPro" id="IPR024165">
    <property type="entry name" value="Kan/Strep_kinase"/>
</dbReference>
<evidence type="ECO:0000256" key="2">
    <source>
        <dbReference type="ARBA" id="ARBA00022679"/>
    </source>
</evidence>
<keyword evidence="9" id="KW-0460">Magnesium</keyword>
<feature type="domain" description="Aminoglycoside phosphotransferase" evidence="10">
    <location>
        <begin position="178"/>
        <end position="251"/>
    </location>
</feature>
<comment type="similarity">
    <text evidence="1 7">Belongs to the aminoglycoside phosphotransferase family.</text>
</comment>
<keyword evidence="4 7" id="KW-0418">Kinase</keyword>
<keyword evidence="3 7" id="KW-0547">Nucleotide-binding</keyword>
<dbReference type="Gene3D" id="3.90.1200.10">
    <property type="match status" value="2"/>
</dbReference>
<keyword evidence="6 7" id="KW-0046">Antibiotic resistance</keyword>
<feature type="binding site" evidence="9">
    <location>
        <position position="193"/>
    </location>
    <ligand>
        <name>Mg(2+)</name>
        <dbReference type="ChEBI" id="CHEBI:18420"/>
    </ligand>
</feature>
<keyword evidence="2 7" id="KW-0808">Transferase</keyword>
<keyword evidence="5 7" id="KW-0067">ATP-binding</keyword>